<accession>Q654M3</accession>
<reference evidence="4" key="1">
    <citation type="journal article" date="2005" name="Nature">
        <title>The map-based sequence of the rice genome.</title>
        <authorList>
            <consortium name="International rice genome sequencing project (IRGSP)"/>
            <person name="Matsumoto T."/>
            <person name="Wu J."/>
            <person name="Kanamori H."/>
            <person name="Katayose Y."/>
            <person name="Fujisawa M."/>
            <person name="Namiki N."/>
            <person name="Mizuno H."/>
            <person name="Yamamoto K."/>
            <person name="Antonio B.A."/>
            <person name="Baba T."/>
            <person name="Sakata K."/>
            <person name="Nagamura Y."/>
            <person name="Aoki H."/>
            <person name="Arikawa K."/>
            <person name="Arita K."/>
            <person name="Bito T."/>
            <person name="Chiden Y."/>
            <person name="Fujitsuka N."/>
            <person name="Fukunaka R."/>
            <person name="Hamada M."/>
            <person name="Harada C."/>
            <person name="Hayashi A."/>
            <person name="Hijishita S."/>
            <person name="Honda M."/>
            <person name="Hosokawa S."/>
            <person name="Ichikawa Y."/>
            <person name="Idonuma A."/>
            <person name="Iijima M."/>
            <person name="Ikeda M."/>
            <person name="Ikeno M."/>
            <person name="Ito K."/>
            <person name="Ito S."/>
            <person name="Ito T."/>
            <person name="Ito Y."/>
            <person name="Ito Y."/>
            <person name="Iwabuchi A."/>
            <person name="Kamiya K."/>
            <person name="Karasawa W."/>
            <person name="Kurita K."/>
            <person name="Katagiri S."/>
            <person name="Kikuta A."/>
            <person name="Kobayashi H."/>
            <person name="Kobayashi N."/>
            <person name="Machita K."/>
            <person name="Maehara T."/>
            <person name="Masukawa M."/>
            <person name="Mizubayashi T."/>
            <person name="Mukai Y."/>
            <person name="Nagasaki H."/>
            <person name="Nagata Y."/>
            <person name="Naito S."/>
            <person name="Nakashima M."/>
            <person name="Nakama Y."/>
            <person name="Nakamichi Y."/>
            <person name="Nakamura M."/>
            <person name="Meguro A."/>
            <person name="Negishi M."/>
            <person name="Ohta I."/>
            <person name="Ohta T."/>
            <person name="Okamoto M."/>
            <person name="Ono N."/>
            <person name="Saji S."/>
            <person name="Sakaguchi M."/>
            <person name="Sakai K."/>
            <person name="Shibata M."/>
            <person name="Shimokawa T."/>
            <person name="Song J."/>
            <person name="Takazaki Y."/>
            <person name="Terasawa K."/>
            <person name="Tsugane M."/>
            <person name="Tsuji K."/>
            <person name="Ueda S."/>
            <person name="Waki K."/>
            <person name="Yamagata H."/>
            <person name="Yamamoto M."/>
            <person name="Yamamoto S."/>
            <person name="Yamane H."/>
            <person name="Yoshiki S."/>
            <person name="Yoshihara R."/>
            <person name="Yukawa K."/>
            <person name="Zhong H."/>
            <person name="Yano M."/>
            <person name="Yuan Q."/>
            <person name="Ouyang S."/>
            <person name="Liu J."/>
            <person name="Jones K.M."/>
            <person name="Gansberger K."/>
            <person name="Moffat K."/>
            <person name="Hill J."/>
            <person name="Bera J."/>
            <person name="Fadrosh D."/>
            <person name="Jin S."/>
            <person name="Johri S."/>
            <person name="Kim M."/>
            <person name="Overton L."/>
            <person name="Reardon M."/>
            <person name="Tsitrin T."/>
            <person name="Vuong H."/>
            <person name="Weaver B."/>
            <person name="Ciecko A."/>
            <person name="Tallon L."/>
            <person name="Jackson J."/>
            <person name="Pai G."/>
            <person name="Aken S.V."/>
            <person name="Utterback T."/>
            <person name="Reidmuller S."/>
            <person name="Feldblyum T."/>
            <person name="Hsiao J."/>
            <person name="Zismann V."/>
            <person name="Iobst S."/>
            <person name="de Vazeille A.R."/>
            <person name="Buell C.R."/>
            <person name="Ying K."/>
            <person name="Li Y."/>
            <person name="Lu T."/>
            <person name="Huang Y."/>
            <person name="Zhao Q."/>
            <person name="Feng Q."/>
            <person name="Zhang L."/>
            <person name="Zhu J."/>
            <person name="Weng Q."/>
            <person name="Mu J."/>
            <person name="Lu Y."/>
            <person name="Fan D."/>
            <person name="Liu Y."/>
            <person name="Guan J."/>
            <person name="Zhang Y."/>
            <person name="Yu S."/>
            <person name="Liu X."/>
            <person name="Zhang Y."/>
            <person name="Hong G."/>
            <person name="Han B."/>
            <person name="Choisne N."/>
            <person name="Demange N."/>
            <person name="Orjeda G."/>
            <person name="Samain S."/>
            <person name="Cattolico L."/>
            <person name="Pelletier E."/>
            <person name="Couloux A."/>
            <person name="Segurens B."/>
            <person name="Wincker P."/>
            <person name="D'Hont A."/>
            <person name="Scarpelli C."/>
            <person name="Weissenbach J."/>
            <person name="Salanoubat M."/>
            <person name="Quetier F."/>
            <person name="Yu Y."/>
            <person name="Kim H.R."/>
            <person name="Rambo T."/>
            <person name="Currie J."/>
            <person name="Collura K."/>
            <person name="Luo M."/>
            <person name="Yang T."/>
            <person name="Ammiraju J.S.S."/>
            <person name="Engler F."/>
            <person name="Soderlund C."/>
            <person name="Wing R.A."/>
            <person name="Palmer L.E."/>
            <person name="de la Bastide M."/>
            <person name="Spiegel L."/>
            <person name="Nascimento L."/>
            <person name="Zutavern T."/>
            <person name="O'Shaughnessy A."/>
            <person name="Dike S."/>
            <person name="Dedhia N."/>
            <person name="Preston R."/>
            <person name="Balija V."/>
            <person name="McCombie W.R."/>
            <person name="Chow T."/>
            <person name="Chen H."/>
            <person name="Chung M."/>
            <person name="Chen C."/>
            <person name="Shaw J."/>
            <person name="Wu H."/>
            <person name="Hsiao K."/>
            <person name="Chao Y."/>
            <person name="Chu M."/>
            <person name="Cheng C."/>
            <person name="Hour A."/>
            <person name="Lee P."/>
            <person name="Lin S."/>
            <person name="Lin Y."/>
            <person name="Liou J."/>
            <person name="Liu S."/>
            <person name="Hsing Y."/>
            <person name="Raghuvanshi S."/>
            <person name="Mohanty A."/>
            <person name="Bharti A.K."/>
            <person name="Gaur A."/>
            <person name="Gupta V."/>
            <person name="Kumar D."/>
            <person name="Ravi V."/>
            <person name="Vij S."/>
            <person name="Kapur A."/>
            <person name="Khurana P."/>
            <person name="Khurana P."/>
            <person name="Khurana J.P."/>
            <person name="Tyagi A.K."/>
            <person name="Gaikwad K."/>
            <person name="Singh A."/>
            <person name="Dalal V."/>
            <person name="Srivastava S."/>
            <person name="Dixit A."/>
            <person name="Pal A.K."/>
            <person name="Ghazi I.A."/>
            <person name="Yadav M."/>
            <person name="Pandit A."/>
            <person name="Bhargava A."/>
            <person name="Sureshbabu K."/>
            <person name="Batra K."/>
            <person name="Sharma T.R."/>
            <person name="Mohapatra T."/>
            <person name="Singh N.K."/>
            <person name="Messing J."/>
            <person name="Nelson A.B."/>
            <person name="Fuks G."/>
            <person name="Kavchok S."/>
            <person name="Keizer G."/>
            <person name="Linton E."/>
            <person name="Llaca V."/>
            <person name="Song R."/>
            <person name="Tanyolac B."/>
            <person name="Young S."/>
            <person name="Ho-Il K."/>
            <person name="Hahn J.H."/>
            <person name="Sangsakoo G."/>
            <person name="Vanavichit A."/>
            <person name="de Mattos Luiz.A.T."/>
            <person name="Zimmer P.D."/>
            <person name="Malone G."/>
            <person name="Dellagostin O."/>
            <person name="de Oliveira A.C."/>
            <person name="Bevan M."/>
            <person name="Bancroft I."/>
            <person name="Minx P."/>
            <person name="Cordum H."/>
            <person name="Wilson R."/>
            <person name="Cheng Z."/>
            <person name="Jin W."/>
            <person name="Jiang J."/>
            <person name="Leong S.A."/>
            <person name="Iwama H."/>
            <person name="Gojobori T."/>
            <person name="Itoh T."/>
            <person name="Niimura Y."/>
            <person name="Fujii Y."/>
            <person name="Habara T."/>
            <person name="Sakai H."/>
            <person name="Sato Y."/>
            <person name="Wilson G."/>
            <person name="Kumar K."/>
            <person name="McCouch S."/>
            <person name="Juretic N."/>
            <person name="Hoen D."/>
            <person name="Wright S."/>
            <person name="Bruskiewich R."/>
            <person name="Bureau T."/>
            <person name="Miyao A."/>
            <person name="Hirochika H."/>
            <person name="Nishikawa T."/>
            <person name="Kadowaki K."/>
            <person name="Sugiura M."/>
            <person name="Burr B."/>
            <person name="Sasaki T."/>
        </authorList>
    </citation>
    <scope>NUCLEOTIDE SEQUENCE [LARGE SCALE GENOMIC DNA]</scope>
    <source>
        <strain evidence="4">cv. Nipponbare</strain>
    </source>
</reference>
<dbReference type="EMBL" id="AP004684">
    <property type="protein sequence ID" value="BAD45749.1"/>
    <property type="molecule type" value="Genomic_DNA"/>
</dbReference>
<keyword evidence="2" id="KW-0732">Signal</keyword>
<proteinExistence type="predicted"/>
<feature type="chain" id="PRO_5004268217" evidence="2">
    <location>
        <begin position="40"/>
        <end position="208"/>
    </location>
</feature>
<gene>
    <name evidence="3" type="primary">P0012H03.12</name>
</gene>
<feature type="compositionally biased region" description="Gly residues" evidence="1">
    <location>
        <begin position="110"/>
        <end position="119"/>
    </location>
</feature>
<feature type="region of interest" description="Disordered" evidence="1">
    <location>
        <begin position="109"/>
        <end position="134"/>
    </location>
</feature>
<feature type="compositionally biased region" description="Basic residues" evidence="1">
    <location>
        <begin position="39"/>
        <end position="49"/>
    </location>
</feature>
<evidence type="ECO:0000256" key="2">
    <source>
        <dbReference type="SAM" id="SignalP"/>
    </source>
</evidence>
<feature type="region of interest" description="Disordered" evidence="1">
    <location>
        <begin position="28"/>
        <end position="87"/>
    </location>
</feature>
<feature type="compositionally biased region" description="Gly residues" evidence="1">
    <location>
        <begin position="74"/>
        <end position="86"/>
    </location>
</feature>
<feature type="signal peptide" evidence="2">
    <location>
        <begin position="1"/>
        <end position="39"/>
    </location>
</feature>
<protein>
    <submittedName>
        <fullName evidence="3">Uncharacterized protein</fullName>
    </submittedName>
</protein>
<reference evidence="4" key="2">
    <citation type="journal article" date="2008" name="Nucleic Acids Res.">
        <title>The rice annotation project database (RAP-DB): 2008 update.</title>
        <authorList>
            <consortium name="The rice annotation project (RAP)"/>
        </authorList>
    </citation>
    <scope>GENOME REANNOTATION</scope>
    <source>
        <strain evidence="4">cv. Nipponbare</strain>
    </source>
</reference>
<evidence type="ECO:0000313" key="4">
    <source>
        <dbReference type="Proteomes" id="UP000000763"/>
    </source>
</evidence>
<organism evidence="3 4">
    <name type="scientific">Oryza sativa subsp. japonica</name>
    <name type="common">Rice</name>
    <dbReference type="NCBI Taxonomy" id="39947"/>
    <lineage>
        <taxon>Eukaryota</taxon>
        <taxon>Viridiplantae</taxon>
        <taxon>Streptophyta</taxon>
        <taxon>Embryophyta</taxon>
        <taxon>Tracheophyta</taxon>
        <taxon>Spermatophyta</taxon>
        <taxon>Magnoliopsida</taxon>
        <taxon>Liliopsida</taxon>
        <taxon>Poales</taxon>
        <taxon>Poaceae</taxon>
        <taxon>BOP clade</taxon>
        <taxon>Oryzoideae</taxon>
        <taxon>Oryzeae</taxon>
        <taxon>Oryzinae</taxon>
        <taxon>Oryza</taxon>
        <taxon>Oryza sativa</taxon>
    </lineage>
</organism>
<evidence type="ECO:0000256" key="1">
    <source>
        <dbReference type="SAM" id="MobiDB-lite"/>
    </source>
</evidence>
<name>Q654M3_ORYSJ</name>
<sequence>MRRREEMWSHSLALFFASSLSRSLLSSLSLPSLPPPAAGRRRQQRRPRPPLRQIRREGRRWRKEGRRQRRVGSAVGGASGVGGGRGGRIRLRRRAGWLEEGRWWQPAGLRRGGSGGLAGGEEPSTPPDLAGGEAAAGAAGLRRRRDSGLWCNGSKATNRWRDDDFIWWPDLLQQGKPPSQANPSSPYPPPLTSSAAEFLWMWEEFLRM</sequence>
<feature type="region of interest" description="Disordered" evidence="1">
    <location>
        <begin position="171"/>
        <end position="190"/>
    </location>
</feature>
<dbReference type="Proteomes" id="UP000000763">
    <property type="component" value="Chromosome 6"/>
</dbReference>
<feature type="compositionally biased region" description="Basic residues" evidence="1">
    <location>
        <begin position="57"/>
        <end position="70"/>
    </location>
</feature>
<evidence type="ECO:0000313" key="3">
    <source>
        <dbReference type="EMBL" id="BAD45749.1"/>
    </source>
</evidence>
<dbReference type="AlphaFoldDB" id="Q654M3"/>